<keyword evidence="2" id="KW-1283">Bacterial microcompartment</keyword>
<dbReference type="Gene3D" id="2.40.50.220">
    <property type="entry name" value="EutN/Ccml"/>
    <property type="match status" value="1"/>
</dbReference>
<gene>
    <name evidence="3" type="ORF">GCM10007857_84160</name>
</gene>
<name>A0ABQ6BD46_9BRAD</name>
<dbReference type="RefSeq" id="WP_284275269.1">
    <property type="nucleotide sequence ID" value="NZ_BSOW01000053.1"/>
</dbReference>
<dbReference type="EMBL" id="BSOW01000053">
    <property type="protein sequence ID" value="GLR91698.1"/>
    <property type="molecule type" value="Genomic_DNA"/>
</dbReference>
<proteinExistence type="predicted"/>
<dbReference type="Pfam" id="PF03319">
    <property type="entry name" value="EutN_CcmL"/>
    <property type="match status" value="1"/>
</dbReference>
<evidence type="ECO:0000256" key="1">
    <source>
        <dbReference type="ARBA" id="ARBA00024322"/>
    </source>
</evidence>
<accession>A0ABQ6BD46</accession>
<keyword evidence="4" id="KW-1185">Reference proteome</keyword>
<dbReference type="InterPro" id="IPR036677">
    <property type="entry name" value="EutN_CcmL_sf"/>
</dbReference>
<dbReference type="InterPro" id="IPR004992">
    <property type="entry name" value="EutN_CcmL"/>
</dbReference>
<organism evidence="3 4">
    <name type="scientific">Bradyrhizobium iriomotense</name>
    <dbReference type="NCBI Taxonomy" id="441950"/>
    <lineage>
        <taxon>Bacteria</taxon>
        <taxon>Pseudomonadati</taxon>
        <taxon>Pseudomonadota</taxon>
        <taxon>Alphaproteobacteria</taxon>
        <taxon>Hyphomicrobiales</taxon>
        <taxon>Nitrobacteraceae</taxon>
        <taxon>Bradyrhizobium</taxon>
    </lineage>
</organism>
<comment type="subcellular location">
    <subcellularLocation>
        <location evidence="1">Bacterial microcompartment</location>
    </subcellularLocation>
</comment>
<reference evidence="4" key="1">
    <citation type="journal article" date="2019" name="Int. J. Syst. Evol. Microbiol.">
        <title>The Global Catalogue of Microorganisms (GCM) 10K type strain sequencing project: providing services to taxonomists for standard genome sequencing and annotation.</title>
        <authorList>
            <consortium name="The Broad Institute Genomics Platform"/>
            <consortium name="The Broad Institute Genome Sequencing Center for Infectious Disease"/>
            <person name="Wu L."/>
            <person name="Ma J."/>
        </authorList>
    </citation>
    <scope>NUCLEOTIDE SEQUENCE [LARGE SCALE GENOMIC DNA]</scope>
    <source>
        <strain evidence="4">NBRC 102520</strain>
    </source>
</reference>
<dbReference type="PANTHER" id="PTHR36539:SF1">
    <property type="entry name" value="BACTERIAL MICROCOMPARTMENT SHELL VERTEX PROTEIN EUTN"/>
    <property type="match status" value="1"/>
</dbReference>
<dbReference type="Proteomes" id="UP001156905">
    <property type="component" value="Unassembled WGS sequence"/>
</dbReference>
<dbReference type="CDD" id="cd01614">
    <property type="entry name" value="EutN_CcmL"/>
    <property type="match status" value="1"/>
</dbReference>
<protein>
    <recommendedName>
        <fullName evidence="5">Ethanolamine utilization protein EutN</fullName>
    </recommendedName>
</protein>
<dbReference type="PROSITE" id="PS51932">
    <property type="entry name" value="BMV"/>
    <property type="match status" value="1"/>
</dbReference>
<evidence type="ECO:0000313" key="4">
    <source>
        <dbReference type="Proteomes" id="UP001156905"/>
    </source>
</evidence>
<evidence type="ECO:0000256" key="2">
    <source>
        <dbReference type="ARBA" id="ARBA00024446"/>
    </source>
</evidence>
<evidence type="ECO:0008006" key="5">
    <source>
        <dbReference type="Google" id="ProtNLM"/>
    </source>
</evidence>
<dbReference type="PANTHER" id="PTHR36539">
    <property type="entry name" value="ETHANOLAMINE UTILIZATION PROTEIN EUTN"/>
    <property type="match status" value="1"/>
</dbReference>
<comment type="caution">
    <text evidence="3">The sequence shown here is derived from an EMBL/GenBank/DDBJ whole genome shotgun (WGS) entry which is preliminary data.</text>
</comment>
<sequence length="99" mass="10099">MEIGRVVGTVVSTIKSPGLNSFKLLVVTPIAVTQEMTSPDDTATYVAVDLVGAGEGEIVLVTRGSAARIPDAADVPTDAAIIAVVDNVQIGSENAYSKA</sequence>
<evidence type="ECO:0000313" key="3">
    <source>
        <dbReference type="EMBL" id="GLR91698.1"/>
    </source>
</evidence>
<dbReference type="SUPFAM" id="SSF159133">
    <property type="entry name" value="EutN/CcmL-like"/>
    <property type="match status" value="1"/>
</dbReference>